<evidence type="ECO:0000313" key="3">
    <source>
        <dbReference type="Proteomes" id="UP000235826"/>
    </source>
</evidence>
<dbReference type="KEGG" id="fek:C1H87_18735"/>
<keyword evidence="3" id="KW-1185">Reference proteome</keyword>
<dbReference type="EMBL" id="CP025791">
    <property type="protein sequence ID" value="AUP80637.1"/>
    <property type="molecule type" value="Genomic_DNA"/>
</dbReference>
<proteinExistence type="predicted"/>
<evidence type="ECO:0000259" key="1">
    <source>
        <dbReference type="Pfam" id="PF13810"/>
    </source>
</evidence>
<dbReference type="Gene3D" id="2.115.10.20">
    <property type="entry name" value="Glycosyl hydrolase domain, family 43"/>
    <property type="match status" value="1"/>
</dbReference>
<dbReference type="Proteomes" id="UP000235826">
    <property type="component" value="Chromosome"/>
</dbReference>
<dbReference type="OrthoDB" id="9765957at2"/>
<accession>A0A2K9PVU4</accession>
<feature type="domain" description="DUF4185" evidence="1">
    <location>
        <begin position="62"/>
        <end position="348"/>
    </location>
</feature>
<reference evidence="2 3" key="1">
    <citation type="submission" date="2018-01" db="EMBL/GenBank/DDBJ databases">
        <title>Complete genome sequence of Flavivirga eckloniae ECD14 isolated from seaweed Ecklonia cava.</title>
        <authorList>
            <person name="Lee J.H."/>
            <person name="Baik K.S."/>
            <person name="Seong C.N."/>
        </authorList>
    </citation>
    <scope>NUCLEOTIDE SEQUENCE [LARGE SCALE GENOMIC DNA]</scope>
    <source>
        <strain evidence="2 3">ECD14</strain>
    </source>
</reference>
<protein>
    <recommendedName>
        <fullName evidence="1">DUF4185 domain-containing protein</fullName>
    </recommendedName>
</protein>
<sequence>MSYSGQYYLVSIMRVCISLVGICLFSCVEKKEEVKLVDHSEVEKEIEVTKAQVFNKLVVVDSLGVTGADGAISFLLTNGTSVFMMGDSFLKPVVDGKRDPKSKMINNTFIVVDKKNNRSTSIFKGTLNDPETMLLPKNNKGTKEYYWPGHGFEFNGELHIFMSRFKHISNDTWGFKYTGVDYLKLDKETFSIISQEDFPYALKNGVHYGHSIINEQDYTYIYGSKQVDDGATLHVARGVVDEATNTLTGYEFFNGKDWVKTPEESEQLKGIDKQVPEQFTVFKYSNKYILIMQERDLTSGNIYSYVSDLPTGPWKNKTFLYHTTEQETSKKDKLFTYNAMAHPQFIENDRLLVSYCTNSFLVPTIHENVDYYRPKFLWVPMKKILN</sequence>
<evidence type="ECO:0000313" key="2">
    <source>
        <dbReference type="EMBL" id="AUP80637.1"/>
    </source>
</evidence>
<gene>
    <name evidence="2" type="ORF">C1H87_18735</name>
</gene>
<dbReference type="InterPro" id="IPR023296">
    <property type="entry name" value="Glyco_hydro_beta-prop_sf"/>
</dbReference>
<dbReference type="InterPro" id="IPR025442">
    <property type="entry name" value="DUF4185"/>
</dbReference>
<dbReference type="AlphaFoldDB" id="A0A2K9PVU4"/>
<dbReference type="Pfam" id="PF13810">
    <property type="entry name" value="DUF4185"/>
    <property type="match status" value="1"/>
</dbReference>
<name>A0A2K9PVU4_9FLAO</name>
<organism evidence="2 3">
    <name type="scientific">Flavivirga eckloniae</name>
    <dbReference type="NCBI Taxonomy" id="1803846"/>
    <lineage>
        <taxon>Bacteria</taxon>
        <taxon>Pseudomonadati</taxon>
        <taxon>Bacteroidota</taxon>
        <taxon>Flavobacteriia</taxon>
        <taxon>Flavobacteriales</taxon>
        <taxon>Flavobacteriaceae</taxon>
        <taxon>Flavivirga</taxon>
    </lineage>
</organism>
<dbReference type="RefSeq" id="WP_102757283.1">
    <property type="nucleotide sequence ID" value="NZ_CP025791.1"/>
</dbReference>